<dbReference type="OrthoDB" id="9869595at2"/>
<dbReference type="HOGENOM" id="CLU_1432987_0_0_5"/>
<dbReference type="STRING" id="765698.Mesci_2557"/>
<sequence>MLLRSKCPDVLHPWVSCRALGMMVLISSAALVAGVRSDLACPLKGQVVSETTVDGVDLLGPNIASARHAVVVPLREVGAKVLTSGVITIKVSLRPLRVDPEEQLLLQVQLTDKTLDNAPIATDAVLPDAAGSAFFKPLSVGEKKEVFLSLPAWESPNPPKAAIVGIVLSTDKSAPINSAIEILAVDILS</sequence>
<gene>
    <name evidence="1" type="ordered locus">Mesci_2557</name>
</gene>
<dbReference type="Proteomes" id="UP000007471">
    <property type="component" value="Chromosome"/>
</dbReference>
<dbReference type="EMBL" id="CP002447">
    <property type="protein sequence ID" value="ADV11696.1"/>
    <property type="molecule type" value="Genomic_DNA"/>
</dbReference>
<proteinExistence type="predicted"/>
<protein>
    <submittedName>
        <fullName evidence="1">Uncharacterized protein</fullName>
    </submittedName>
</protein>
<name>E8T7H3_MESCW</name>
<evidence type="ECO:0000313" key="1">
    <source>
        <dbReference type="EMBL" id="ADV11696.1"/>
    </source>
</evidence>
<reference evidence="2" key="1">
    <citation type="submission" date="2011-01" db="EMBL/GenBank/DDBJ databases">
        <title>Complete sequence of chromosome of Mesorhizobium ciceri bv. biserrulae WSM1271.</title>
        <authorList>
            <person name="Lucas S."/>
            <person name="Copeland A."/>
            <person name="Lapidus A."/>
            <person name="Cheng J.-F."/>
            <person name="Goodwin L."/>
            <person name="Pitluck S."/>
            <person name="Teshima H."/>
            <person name="Detter J.C."/>
            <person name="Han C."/>
            <person name="Tapia R."/>
            <person name="Land M."/>
            <person name="Hauser L."/>
            <person name="Kyrpides N."/>
            <person name="Ivanova N."/>
            <person name="Nandasena K."/>
            <person name="Reeve W.G."/>
            <person name="Howieson J.G."/>
            <person name="O'Hara G."/>
            <person name="Tiwari R.P."/>
            <person name="Woyke T."/>
        </authorList>
    </citation>
    <scope>NUCLEOTIDE SEQUENCE [LARGE SCALE GENOMIC DNA]</scope>
    <source>
        <strain evidence="2">HAMBI 2942 / LMG 23838 / WSM1271</strain>
    </source>
</reference>
<dbReference type="KEGG" id="mci:Mesci_2557"/>
<evidence type="ECO:0000313" key="2">
    <source>
        <dbReference type="Proteomes" id="UP000007471"/>
    </source>
</evidence>
<dbReference type="AlphaFoldDB" id="E8T7H3"/>
<accession>E8T7H3</accession>
<organism evidence="1 2">
    <name type="scientific">Mesorhizobium ciceri biovar biserrulae (strain HAMBI 2942 / LMG 23838 / WSM1271)</name>
    <dbReference type="NCBI Taxonomy" id="765698"/>
    <lineage>
        <taxon>Bacteria</taxon>
        <taxon>Pseudomonadati</taxon>
        <taxon>Pseudomonadota</taxon>
        <taxon>Alphaproteobacteria</taxon>
        <taxon>Hyphomicrobiales</taxon>
        <taxon>Phyllobacteriaceae</taxon>
        <taxon>Mesorhizobium</taxon>
    </lineage>
</organism>